<keyword evidence="1" id="KW-0436">Ligase</keyword>
<dbReference type="Pfam" id="PF03485">
    <property type="entry name" value="Arg_tRNA_synt_N"/>
    <property type="match status" value="1"/>
</dbReference>
<dbReference type="InterPro" id="IPR001278">
    <property type="entry name" value="Arg-tRNA-ligase"/>
</dbReference>
<reference evidence="6" key="1">
    <citation type="submission" date="2018-05" db="EMBL/GenBank/DDBJ databases">
        <authorList>
            <person name="Lanie J.A."/>
            <person name="Ng W.-L."/>
            <person name="Kazmierczak K.M."/>
            <person name="Andrzejewski T.M."/>
            <person name="Davidsen T.M."/>
            <person name="Wayne K.J."/>
            <person name="Tettelin H."/>
            <person name="Glass J.I."/>
            <person name="Rusch D."/>
            <person name="Podicherti R."/>
            <person name="Tsui H.-C.T."/>
            <person name="Winkler M.E."/>
        </authorList>
    </citation>
    <scope>NUCLEOTIDE SEQUENCE</scope>
</reference>
<dbReference type="SUPFAM" id="SSF52374">
    <property type="entry name" value="Nucleotidylyl transferase"/>
    <property type="match status" value="1"/>
</dbReference>
<evidence type="ECO:0000256" key="1">
    <source>
        <dbReference type="ARBA" id="ARBA00022598"/>
    </source>
</evidence>
<dbReference type="Pfam" id="PF00750">
    <property type="entry name" value="tRNA-synt_1d"/>
    <property type="match status" value="1"/>
</dbReference>
<organism evidence="6">
    <name type="scientific">marine metagenome</name>
    <dbReference type="NCBI Taxonomy" id="408172"/>
    <lineage>
        <taxon>unclassified sequences</taxon>
        <taxon>metagenomes</taxon>
        <taxon>ecological metagenomes</taxon>
    </lineage>
</organism>
<dbReference type="EMBL" id="UINC01105841">
    <property type="protein sequence ID" value="SVC70085.1"/>
    <property type="molecule type" value="Genomic_DNA"/>
</dbReference>
<dbReference type="InterPro" id="IPR005148">
    <property type="entry name" value="Arg-tRNA-synth_N"/>
</dbReference>
<feature type="domain" description="Arginyl tRNA synthetase N-terminal" evidence="5">
    <location>
        <begin position="1"/>
        <end position="62"/>
    </location>
</feature>
<accession>A0A382PBU2</accession>
<protein>
    <recommendedName>
        <fullName evidence="5">Arginyl tRNA synthetase N-terminal domain-containing protein</fullName>
    </recommendedName>
</protein>
<dbReference type="GO" id="GO:0005524">
    <property type="term" value="F:ATP binding"/>
    <property type="evidence" value="ECO:0007669"/>
    <property type="project" value="UniProtKB-KW"/>
</dbReference>
<evidence type="ECO:0000259" key="5">
    <source>
        <dbReference type="SMART" id="SM01016"/>
    </source>
</evidence>
<feature type="non-terminal residue" evidence="6">
    <location>
        <position position="1"/>
    </location>
</feature>
<evidence type="ECO:0000313" key="6">
    <source>
        <dbReference type="EMBL" id="SVC70085.1"/>
    </source>
</evidence>
<dbReference type="SUPFAM" id="SSF55190">
    <property type="entry name" value="Arginyl-tRNA synthetase (ArgRS), N-terminal 'additional' domain"/>
    <property type="match status" value="1"/>
</dbReference>
<dbReference type="InterPro" id="IPR036695">
    <property type="entry name" value="Arg-tRNA-synth_N_sf"/>
</dbReference>
<keyword evidence="2" id="KW-0547">Nucleotide-binding</keyword>
<evidence type="ECO:0000256" key="4">
    <source>
        <dbReference type="ARBA" id="ARBA00023146"/>
    </source>
</evidence>
<dbReference type="Gene3D" id="3.30.1360.70">
    <property type="entry name" value="Arginyl tRNA synthetase N-terminal domain"/>
    <property type="match status" value="1"/>
</dbReference>
<dbReference type="SMART" id="SM01016">
    <property type="entry name" value="Arg_tRNA_synt_N"/>
    <property type="match status" value="1"/>
</dbReference>
<evidence type="ECO:0000256" key="2">
    <source>
        <dbReference type="ARBA" id="ARBA00022741"/>
    </source>
</evidence>
<dbReference type="Gene3D" id="3.40.50.620">
    <property type="entry name" value="HUPs"/>
    <property type="match status" value="1"/>
</dbReference>
<dbReference type="InterPro" id="IPR001412">
    <property type="entry name" value="aa-tRNA-synth_I_CS"/>
</dbReference>
<dbReference type="PANTHER" id="PTHR11956">
    <property type="entry name" value="ARGINYL-TRNA SYNTHETASE"/>
    <property type="match status" value="1"/>
</dbReference>
<dbReference type="PROSITE" id="PS00178">
    <property type="entry name" value="AA_TRNA_LIGASE_I"/>
    <property type="match status" value="1"/>
</dbReference>
<dbReference type="InterPro" id="IPR035684">
    <property type="entry name" value="ArgRS_core"/>
</dbReference>
<keyword evidence="3" id="KW-0067">ATP-binding</keyword>
<evidence type="ECO:0000256" key="3">
    <source>
        <dbReference type="ARBA" id="ARBA00022840"/>
    </source>
</evidence>
<dbReference type="PRINTS" id="PR01038">
    <property type="entry name" value="TRNASYNTHARG"/>
</dbReference>
<dbReference type="AlphaFoldDB" id="A0A382PBU2"/>
<feature type="non-terminal residue" evidence="6">
    <location>
        <position position="189"/>
    </location>
</feature>
<name>A0A382PBU2_9ZZZZ</name>
<gene>
    <name evidence="6" type="ORF">METZ01_LOCUS322939</name>
</gene>
<keyword evidence="4" id="KW-0030">Aminoacyl-tRNA synthetase</keyword>
<dbReference type="GO" id="GO:0004814">
    <property type="term" value="F:arginine-tRNA ligase activity"/>
    <property type="evidence" value="ECO:0007669"/>
    <property type="project" value="InterPro"/>
</dbReference>
<proteinExistence type="predicted"/>
<dbReference type="GO" id="GO:0006420">
    <property type="term" value="P:arginyl-tRNA aminoacylation"/>
    <property type="evidence" value="ECO:0007669"/>
    <property type="project" value="InterPro"/>
</dbReference>
<dbReference type="PANTHER" id="PTHR11956:SF5">
    <property type="entry name" value="ARGININE--TRNA LIGASE, CYTOPLASMIC"/>
    <property type="match status" value="1"/>
</dbReference>
<dbReference type="InterPro" id="IPR014729">
    <property type="entry name" value="Rossmann-like_a/b/a_fold"/>
</dbReference>
<sequence>VQLPKNPEHGDFATNLALKLAGITGNKPQEIAQSIARKLQEDYPNLVDSASIAGPGFINISINKEQIVSQLRKVLEEKSDFGRNKTNEGKKALVEFVSANPTGPLTVGHGRGAILGDVISNILEWNGYDVEREYYYNNAGRQMQKLGESIKARYLELLGEETEFPENGYEGEYIMDIARKLEEMDGQSL</sequence>
<dbReference type="GO" id="GO:0005737">
    <property type="term" value="C:cytoplasm"/>
    <property type="evidence" value="ECO:0007669"/>
    <property type="project" value="InterPro"/>
</dbReference>